<keyword evidence="6 10" id="KW-0812">Transmembrane</keyword>
<evidence type="ECO:0000259" key="11">
    <source>
        <dbReference type="PROSITE" id="PS50928"/>
    </source>
</evidence>
<evidence type="ECO:0000256" key="1">
    <source>
        <dbReference type="ARBA" id="ARBA00003159"/>
    </source>
</evidence>
<protein>
    <submittedName>
        <fullName evidence="12">ABC transporter permease subunit</fullName>
    </submittedName>
</protein>
<dbReference type="InterPro" id="IPR035906">
    <property type="entry name" value="MetI-like_sf"/>
</dbReference>
<feature type="transmembrane region" description="Helical" evidence="10">
    <location>
        <begin position="134"/>
        <end position="155"/>
    </location>
</feature>
<evidence type="ECO:0000256" key="4">
    <source>
        <dbReference type="ARBA" id="ARBA00022448"/>
    </source>
</evidence>
<comment type="subcellular location">
    <subcellularLocation>
        <location evidence="2">Cell inner membrane</location>
        <topology evidence="2">Multi-pass membrane protein</topology>
    </subcellularLocation>
    <subcellularLocation>
        <location evidence="10">Cell membrane</location>
        <topology evidence="10">Multi-pass membrane protein</topology>
    </subcellularLocation>
</comment>
<dbReference type="PANTHER" id="PTHR30614:SF20">
    <property type="entry name" value="GLUTAMINE TRANSPORT SYSTEM PERMEASE PROTEIN GLNP"/>
    <property type="match status" value="1"/>
</dbReference>
<keyword evidence="5" id="KW-1003">Cell membrane</keyword>
<feature type="transmembrane region" description="Helical" evidence="10">
    <location>
        <begin position="53"/>
        <end position="73"/>
    </location>
</feature>
<evidence type="ECO:0000256" key="10">
    <source>
        <dbReference type="RuleBase" id="RU363032"/>
    </source>
</evidence>
<evidence type="ECO:0000256" key="5">
    <source>
        <dbReference type="ARBA" id="ARBA00022475"/>
    </source>
</evidence>
<dbReference type="Gene3D" id="1.10.3720.10">
    <property type="entry name" value="MetI-like"/>
    <property type="match status" value="1"/>
</dbReference>
<evidence type="ECO:0000256" key="8">
    <source>
        <dbReference type="ARBA" id="ARBA00022989"/>
    </source>
</evidence>
<dbReference type="PANTHER" id="PTHR30614">
    <property type="entry name" value="MEMBRANE COMPONENT OF AMINO ACID ABC TRANSPORTER"/>
    <property type="match status" value="1"/>
</dbReference>
<gene>
    <name evidence="12" type="ORF">GHK48_25765</name>
</gene>
<evidence type="ECO:0000256" key="3">
    <source>
        <dbReference type="ARBA" id="ARBA00010072"/>
    </source>
</evidence>
<keyword evidence="8 10" id="KW-1133">Transmembrane helix</keyword>
<dbReference type="GO" id="GO:0022857">
    <property type="term" value="F:transmembrane transporter activity"/>
    <property type="evidence" value="ECO:0007669"/>
    <property type="project" value="InterPro"/>
</dbReference>
<keyword evidence="7" id="KW-0029">Amino-acid transport</keyword>
<dbReference type="EMBL" id="WISZ01000184">
    <property type="protein sequence ID" value="MQX11582.1"/>
    <property type="molecule type" value="Genomic_DNA"/>
</dbReference>
<dbReference type="InterPro" id="IPR010065">
    <property type="entry name" value="AA_ABC_transptr_permease_3TM"/>
</dbReference>
<dbReference type="InterPro" id="IPR043429">
    <property type="entry name" value="ArtM/GltK/GlnP/TcyL/YhdX-like"/>
</dbReference>
<name>A0A844AHJ2_RHIFR</name>
<organism evidence="12 13">
    <name type="scientific">Rhizobium fredii</name>
    <name type="common">Sinorhizobium fredii</name>
    <dbReference type="NCBI Taxonomy" id="380"/>
    <lineage>
        <taxon>Bacteria</taxon>
        <taxon>Pseudomonadati</taxon>
        <taxon>Pseudomonadota</taxon>
        <taxon>Alphaproteobacteria</taxon>
        <taxon>Hyphomicrobiales</taxon>
        <taxon>Rhizobiaceae</taxon>
        <taxon>Sinorhizobium/Ensifer group</taxon>
        <taxon>Sinorhizobium</taxon>
    </lineage>
</organism>
<evidence type="ECO:0000313" key="12">
    <source>
        <dbReference type="EMBL" id="MQX11582.1"/>
    </source>
</evidence>
<feature type="domain" description="ABC transmembrane type-1" evidence="11">
    <location>
        <begin position="17"/>
        <end position="205"/>
    </location>
</feature>
<dbReference type="AlphaFoldDB" id="A0A844AHJ2"/>
<accession>A0A844AHJ2</accession>
<comment type="function">
    <text evidence="1">Part of the binding-protein-dependent transport system for glutamine; probably responsible for the translocation of the substrate across the membrane.</text>
</comment>
<dbReference type="InterPro" id="IPR000515">
    <property type="entry name" value="MetI-like"/>
</dbReference>
<evidence type="ECO:0000313" key="13">
    <source>
        <dbReference type="Proteomes" id="UP000466694"/>
    </source>
</evidence>
<evidence type="ECO:0000256" key="9">
    <source>
        <dbReference type="ARBA" id="ARBA00023136"/>
    </source>
</evidence>
<comment type="caution">
    <text evidence="12">The sequence shown here is derived from an EMBL/GenBank/DDBJ whole genome shotgun (WGS) entry which is preliminary data.</text>
</comment>
<dbReference type="Pfam" id="PF00528">
    <property type="entry name" value="BPD_transp_1"/>
    <property type="match status" value="1"/>
</dbReference>
<dbReference type="SUPFAM" id="SSF161098">
    <property type="entry name" value="MetI-like"/>
    <property type="match status" value="1"/>
</dbReference>
<proteinExistence type="inferred from homology"/>
<keyword evidence="4 10" id="KW-0813">Transport</keyword>
<evidence type="ECO:0000256" key="7">
    <source>
        <dbReference type="ARBA" id="ARBA00022970"/>
    </source>
</evidence>
<reference evidence="12 13" key="1">
    <citation type="journal article" date="2013" name="Genome Biol.">
        <title>Comparative genomics of the core and accessory genomes of 48 Sinorhizobium strains comprising five genospecies.</title>
        <authorList>
            <person name="Sugawara M."/>
            <person name="Epstein B."/>
            <person name="Badgley B.D."/>
            <person name="Unno T."/>
            <person name="Xu L."/>
            <person name="Reese J."/>
            <person name="Gyaneshwar P."/>
            <person name="Denny R."/>
            <person name="Mudge J."/>
            <person name="Bharti A.K."/>
            <person name="Farmer A.D."/>
            <person name="May G.D."/>
            <person name="Woodward J.E."/>
            <person name="Medigue C."/>
            <person name="Vallenet D."/>
            <person name="Lajus A."/>
            <person name="Rouy Z."/>
            <person name="Martinez-Vaz B."/>
            <person name="Tiffin P."/>
            <person name="Young N.D."/>
            <person name="Sadowsky M.J."/>
        </authorList>
    </citation>
    <scope>NUCLEOTIDE SEQUENCE [LARGE SCALE GENOMIC DNA]</scope>
    <source>
        <strain evidence="12 13">USDA205</strain>
    </source>
</reference>
<dbReference type="Proteomes" id="UP000466694">
    <property type="component" value="Unassembled WGS sequence"/>
</dbReference>
<dbReference type="GO" id="GO:0006865">
    <property type="term" value="P:amino acid transport"/>
    <property type="evidence" value="ECO:0007669"/>
    <property type="project" value="UniProtKB-KW"/>
</dbReference>
<comment type="similarity">
    <text evidence="3">Belongs to the binding-protein-dependent transport system permease family. HisMQ subfamily.</text>
</comment>
<evidence type="ECO:0000256" key="2">
    <source>
        <dbReference type="ARBA" id="ARBA00004429"/>
    </source>
</evidence>
<dbReference type="GO" id="GO:0043190">
    <property type="term" value="C:ATP-binding cassette (ABC) transporter complex"/>
    <property type="evidence" value="ECO:0007669"/>
    <property type="project" value="InterPro"/>
</dbReference>
<feature type="transmembrane region" description="Helical" evidence="10">
    <location>
        <begin position="181"/>
        <end position="201"/>
    </location>
</feature>
<dbReference type="PROSITE" id="PS50928">
    <property type="entry name" value="ABC_TM1"/>
    <property type="match status" value="1"/>
</dbReference>
<keyword evidence="9 10" id="KW-0472">Membrane</keyword>
<evidence type="ECO:0000256" key="6">
    <source>
        <dbReference type="ARBA" id="ARBA00022692"/>
    </source>
</evidence>
<feature type="transmembrane region" description="Helical" evidence="10">
    <location>
        <begin position="12"/>
        <end position="41"/>
    </location>
</feature>
<dbReference type="CDD" id="cd06261">
    <property type="entry name" value="TM_PBP2"/>
    <property type="match status" value="1"/>
</dbReference>
<feature type="transmembrane region" description="Helical" evidence="10">
    <location>
        <begin position="85"/>
        <end position="102"/>
    </location>
</feature>
<sequence>MMFPVLQSNLPYLLQGAVYTVILSAIVVSCGTALGVGIGVLASVGGAILRSIITAYIFLFRGVPVLVIMFLGFYSFPALGLRLDAYTAVAISMIVYVGAFVAEATRGAIAGVPTGQTEAAKSLGMRKGKMMREIVLPQAMRLVIAPVLNISLMAIKQTSYASIVGAWELSFAAREVVERTLAAFQIFLGVMLIYFIICYPLSLAARALDKRLAFDS</sequence>
<dbReference type="NCBIfam" id="TIGR01726">
    <property type="entry name" value="HEQRo_perm_3TM"/>
    <property type="match status" value="1"/>
</dbReference>